<evidence type="ECO:0000259" key="9">
    <source>
        <dbReference type="Pfam" id="PF05433"/>
    </source>
</evidence>
<name>A0A1Y5SA60_9PROT</name>
<evidence type="ECO:0000256" key="2">
    <source>
        <dbReference type="ARBA" id="ARBA00008681"/>
    </source>
</evidence>
<organism evidence="11 12">
    <name type="scientific">Oceanibacterium hippocampi</name>
    <dbReference type="NCBI Taxonomy" id="745714"/>
    <lineage>
        <taxon>Bacteria</taxon>
        <taxon>Pseudomonadati</taxon>
        <taxon>Pseudomonadota</taxon>
        <taxon>Alphaproteobacteria</taxon>
        <taxon>Sneathiellales</taxon>
        <taxon>Sneathiellaceae</taxon>
        <taxon>Oceanibacterium</taxon>
    </lineage>
</organism>
<dbReference type="AlphaFoldDB" id="A0A1Y5SA60"/>
<evidence type="ECO:0000256" key="3">
    <source>
        <dbReference type="ARBA" id="ARBA00015281"/>
    </source>
</evidence>
<dbReference type="PIRSF" id="PIRSF002721">
    <property type="entry name" value="Surface_antigen_Rickettsia"/>
    <property type="match status" value="1"/>
</dbReference>
<evidence type="ECO:0000256" key="6">
    <source>
        <dbReference type="ARBA" id="ARBA00023139"/>
    </source>
</evidence>
<evidence type="ECO:0000313" key="11">
    <source>
        <dbReference type="EMBL" id="SLN36017.1"/>
    </source>
</evidence>
<feature type="domain" description="Glycine zipper 2TM" evidence="9">
    <location>
        <begin position="29"/>
        <end position="70"/>
    </location>
</feature>
<evidence type="ECO:0000256" key="1">
    <source>
        <dbReference type="ARBA" id="ARBA00004459"/>
    </source>
</evidence>
<dbReference type="InterPro" id="IPR032635">
    <property type="entry name" value="Anti_2"/>
</dbReference>
<dbReference type="OrthoDB" id="5402098at2"/>
<evidence type="ECO:0000256" key="7">
    <source>
        <dbReference type="ARBA" id="ARBA00023288"/>
    </source>
</evidence>
<evidence type="ECO:0000256" key="8">
    <source>
        <dbReference type="SAM" id="SignalP"/>
    </source>
</evidence>
<keyword evidence="4 8" id="KW-0732">Signal</keyword>
<dbReference type="PANTHER" id="PTHR35603">
    <property type="match status" value="1"/>
</dbReference>
<gene>
    <name evidence="11" type="ORF">OCH7691_01446</name>
</gene>
<comment type="similarity">
    <text evidence="2">Belongs to the rickettsiale 17 kDa surface antigen family.</text>
</comment>
<sequence length="156" mass="15994">MRIGRMIVAGLVALSLAGCTSTAGEKETAGTVLGGVGGALLGSQVGHGTGRLIGVAVGTFLGAALGGEIGRSLDRADKAALERAQNKAYNAPIGEPITWNNPDSGNHGTVTPLRDGTSSSGKYCREFQQEIIVGGERQNAYGVACRQPDGSWRIVQ</sequence>
<evidence type="ECO:0000259" key="10">
    <source>
        <dbReference type="Pfam" id="PF16998"/>
    </source>
</evidence>
<proteinExistence type="inferred from homology"/>
<keyword evidence="12" id="KW-1185">Reference proteome</keyword>
<keyword evidence="7" id="KW-0449">Lipoprotein</keyword>
<protein>
    <recommendedName>
        <fullName evidence="3">17 kDa surface antigen</fullName>
    </recommendedName>
</protein>
<feature type="chain" id="PRO_5013164779" description="17 kDa surface antigen" evidence="8">
    <location>
        <begin position="24"/>
        <end position="156"/>
    </location>
</feature>
<comment type="subcellular location">
    <subcellularLocation>
        <location evidence="1">Cell outer membrane</location>
        <topology evidence="1">Lipid-anchor</topology>
    </subcellularLocation>
</comment>
<dbReference type="InParanoid" id="A0A1Y5SA60"/>
<dbReference type="InterPro" id="IPR008816">
    <property type="entry name" value="Gly_zipper_2TM_dom"/>
</dbReference>
<evidence type="ECO:0000256" key="5">
    <source>
        <dbReference type="ARBA" id="ARBA00023136"/>
    </source>
</evidence>
<keyword evidence="5" id="KW-0472">Membrane</keyword>
<dbReference type="RefSeq" id="WP_085882659.1">
    <property type="nucleotide sequence ID" value="NZ_FWFR01000001.1"/>
</dbReference>
<keyword evidence="6" id="KW-0564">Palmitate</keyword>
<dbReference type="PANTHER" id="PTHR35603:SF2">
    <property type="entry name" value="OUTER MEMBRANE LIPOPROTEIN"/>
    <property type="match status" value="1"/>
</dbReference>
<evidence type="ECO:0000256" key="4">
    <source>
        <dbReference type="ARBA" id="ARBA00022729"/>
    </source>
</evidence>
<feature type="domain" description="Surface antigen" evidence="10">
    <location>
        <begin position="94"/>
        <end position="155"/>
    </location>
</feature>
<accession>A0A1Y5SA60</accession>
<evidence type="ECO:0000313" key="12">
    <source>
        <dbReference type="Proteomes" id="UP000193200"/>
    </source>
</evidence>
<reference evidence="11 12" key="1">
    <citation type="submission" date="2017-03" db="EMBL/GenBank/DDBJ databases">
        <authorList>
            <person name="Afonso C.L."/>
            <person name="Miller P.J."/>
            <person name="Scott M.A."/>
            <person name="Spackman E."/>
            <person name="Goraichik I."/>
            <person name="Dimitrov K.M."/>
            <person name="Suarez D.L."/>
            <person name="Swayne D.E."/>
        </authorList>
    </citation>
    <scope>NUCLEOTIDE SEQUENCE [LARGE SCALE GENOMIC DNA]</scope>
    <source>
        <strain evidence="11 12">CECT 7691</strain>
    </source>
</reference>
<dbReference type="InterPro" id="IPR051407">
    <property type="entry name" value="Bact_OM_lipoprot/Surf_antigen"/>
</dbReference>
<dbReference type="Pfam" id="PF05433">
    <property type="entry name" value="Rick_17kDa_Anti"/>
    <property type="match status" value="1"/>
</dbReference>
<dbReference type="GO" id="GO:0009279">
    <property type="term" value="C:cell outer membrane"/>
    <property type="evidence" value="ECO:0007669"/>
    <property type="project" value="UniProtKB-SubCell"/>
</dbReference>
<feature type="signal peptide" evidence="8">
    <location>
        <begin position="1"/>
        <end position="23"/>
    </location>
</feature>
<dbReference type="InterPro" id="IPR016364">
    <property type="entry name" value="Surface_antigen_Rickettsia"/>
</dbReference>
<dbReference type="EMBL" id="FWFR01000001">
    <property type="protein sequence ID" value="SLN36017.1"/>
    <property type="molecule type" value="Genomic_DNA"/>
</dbReference>
<dbReference type="PROSITE" id="PS51257">
    <property type="entry name" value="PROKAR_LIPOPROTEIN"/>
    <property type="match status" value="1"/>
</dbReference>
<dbReference type="Proteomes" id="UP000193200">
    <property type="component" value="Unassembled WGS sequence"/>
</dbReference>
<dbReference type="Pfam" id="PF16998">
    <property type="entry name" value="17kDa_Anti_2"/>
    <property type="match status" value="1"/>
</dbReference>